<name>A0A0F6W858_9BACT</name>
<dbReference type="InterPro" id="IPR011990">
    <property type="entry name" value="TPR-like_helical_dom_sf"/>
</dbReference>
<feature type="transmembrane region" description="Helical" evidence="2">
    <location>
        <begin position="282"/>
        <end position="307"/>
    </location>
</feature>
<feature type="chain" id="PRO_5002511832" description="PEGA domain-containing protein" evidence="3">
    <location>
        <begin position="25"/>
        <end position="334"/>
    </location>
</feature>
<feature type="compositionally biased region" description="Pro residues" evidence="1">
    <location>
        <begin position="211"/>
        <end position="222"/>
    </location>
</feature>
<dbReference type="SUPFAM" id="SSF48452">
    <property type="entry name" value="TPR-like"/>
    <property type="match status" value="1"/>
</dbReference>
<dbReference type="RefSeq" id="WP_053236935.1">
    <property type="nucleotide sequence ID" value="NZ_CP011125.1"/>
</dbReference>
<accession>A0A0F6W858</accession>
<dbReference type="AlphaFoldDB" id="A0A0F6W858"/>
<dbReference type="KEGG" id="samy:DB32_007080"/>
<evidence type="ECO:0008006" key="6">
    <source>
        <dbReference type="Google" id="ProtNLM"/>
    </source>
</evidence>
<evidence type="ECO:0000313" key="4">
    <source>
        <dbReference type="EMBL" id="AKF09931.1"/>
    </source>
</evidence>
<evidence type="ECO:0000256" key="1">
    <source>
        <dbReference type="SAM" id="MobiDB-lite"/>
    </source>
</evidence>
<feature type="compositionally biased region" description="Basic and acidic residues" evidence="1">
    <location>
        <begin position="201"/>
        <end position="210"/>
    </location>
</feature>
<dbReference type="STRING" id="927083.DB32_007080"/>
<keyword evidence="2" id="KW-0472">Membrane</keyword>
<evidence type="ECO:0000256" key="3">
    <source>
        <dbReference type="SAM" id="SignalP"/>
    </source>
</evidence>
<evidence type="ECO:0000313" key="5">
    <source>
        <dbReference type="Proteomes" id="UP000034883"/>
    </source>
</evidence>
<keyword evidence="5" id="KW-1185">Reference proteome</keyword>
<organism evidence="4 5">
    <name type="scientific">Sandaracinus amylolyticus</name>
    <dbReference type="NCBI Taxonomy" id="927083"/>
    <lineage>
        <taxon>Bacteria</taxon>
        <taxon>Pseudomonadati</taxon>
        <taxon>Myxococcota</taxon>
        <taxon>Polyangia</taxon>
        <taxon>Polyangiales</taxon>
        <taxon>Sandaracinaceae</taxon>
        <taxon>Sandaracinus</taxon>
    </lineage>
</organism>
<keyword evidence="3" id="KW-0732">Signal</keyword>
<sequence length="334" mass="35105">MTHALRVAAALITAVALSSQVAHAQDATTTEPPEPTSYATLIEAAVAEFGAGRFAEARALFRSAHDVYPNARTLRGIGMSSFELRDYPAAVRALSASLEETRRALTDEQRAQVNDLLLRARAFVGRFVVPIAPAGSRLYLDGTGVEVAGEWPEQEGELLVGVGDHEVTIRAPEGRTARARLVVRGREDEPLDIDTSPLAPPREEPPRVEPEPAPLVPPPAYEPPREEGSDPAPWIVAGVGGAAIVTGAILLGVGLHDISSVENARMHTEWSAISDANDRAPVLTGVGIALIGIGTAGAVAGIVWGALGDGTRGRERQRVELRVGPTSLAVGGSF</sequence>
<dbReference type="Proteomes" id="UP000034883">
    <property type="component" value="Chromosome"/>
</dbReference>
<evidence type="ECO:0000256" key="2">
    <source>
        <dbReference type="SAM" id="Phobius"/>
    </source>
</evidence>
<proteinExistence type="predicted"/>
<feature type="region of interest" description="Disordered" evidence="1">
    <location>
        <begin position="189"/>
        <end position="229"/>
    </location>
</feature>
<keyword evidence="2" id="KW-0812">Transmembrane</keyword>
<dbReference type="EMBL" id="CP011125">
    <property type="protein sequence ID" value="AKF09931.1"/>
    <property type="molecule type" value="Genomic_DNA"/>
</dbReference>
<keyword evidence="2" id="KW-1133">Transmembrane helix</keyword>
<gene>
    <name evidence="4" type="ORF">DB32_007080</name>
</gene>
<reference evidence="4 5" key="1">
    <citation type="submission" date="2015-03" db="EMBL/GenBank/DDBJ databases">
        <title>Genome assembly of Sandaracinus amylolyticus DSM 53668.</title>
        <authorList>
            <person name="Sharma G."/>
            <person name="Subramanian S."/>
        </authorList>
    </citation>
    <scope>NUCLEOTIDE SEQUENCE [LARGE SCALE GENOMIC DNA]</scope>
    <source>
        <strain evidence="4 5">DSM 53668</strain>
    </source>
</reference>
<dbReference type="Gene3D" id="1.25.40.10">
    <property type="entry name" value="Tetratricopeptide repeat domain"/>
    <property type="match status" value="1"/>
</dbReference>
<protein>
    <recommendedName>
        <fullName evidence="6">PEGA domain-containing protein</fullName>
    </recommendedName>
</protein>
<feature type="signal peptide" evidence="3">
    <location>
        <begin position="1"/>
        <end position="24"/>
    </location>
</feature>